<evidence type="ECO:0000313" key="3">
    <source>
        <dbReference type="Proteomes" id="UP000790347"/>
    </source>
</evidence>
<feature type="compositionally biased region" description="Basic and acidic residues" evidence="1">
    <location>
        <begin position="13"/>
        <end position="22"/>
    </location>
</feature>
<name>A0A922HTI5_DERFA</name>
<feature type="compositionally biased region" description="Acidic residues" evidence="1">
    <location>
        <begin position="107"/>
        <end position="126"/>
    </location>
</feature>
<reference evidence="2" key="2">
    <citation type="journal article" date="2022" name="Res Sq">
        <title>Comparative Genomics Reveals Insights into the Divergent Evolution of Astigmatic Mites and Household Pest Adaptations.</title>
        <authorList>
            <person name="Xiong Q."/>
            <person name="Wan A.T.-Y."/>
            <person name="Liu X.-Y."/>
            <person name="Fung C.S.-H."/>
            <person name="Xiao X."/>
            <person name="Malainual N."/>
            <person name="Hou J."/>
            <person name="Wang L."/>
            <person name="Wang M."/>
            <person name="Yang K."/>
            <person name="Cui Y."/>
            <person name="Leung E."/>
            <person name="Nong W."/>
            <person name="Shin S.-K."/>
            <person name="Au S."/>
            <person name="Jeong K.Y."/>
            <person name="Chew F.T."/>
            <person name="Hui J."/>
            <person name="Leung T.F."/>
            <person name="Tungtrongchitr A."/>
            <person name="Zhong N."/>
            <person name="Liu Z."/>
            <person name="Tsui S."/>
        </authorList>
    </citation>
    <scope>NUCLEOTIDE SEQUENCE</scope>
    <source>
        <strain evidence="2">Derf</strain>
        <tissue evidence="2">Whole organism</tissue>
    </source>
</reference>
<protein>
    <submittedName>
        <fullName evidence="2">Uncharacterized protein</fullName>
    </submittedName>
</protein>
<organism evidence="2 3">
    <name type="scientific">Dermatophagoides farinae</name>
    <name type="common">American house dust mite</name>
    <dbReference type="NCBI Taxonomy" id="6954"/>
    <lineage>
        <taxon>Eukaryota</taxon>
        <taxon>Metazoa</taxon>
        <taxon>Ecdysozoa</taxon>
        <taxon>Arthropoda</taxon>
        <taxon>Chelicerata</taxon>
        <taxon>Arachnida</taxon>
        <taxon>Acari</taxon>
        <taxon>Acariformes</taxon>
        <taxon>Sarcoptiformes</taxon>
        <taxon>Astigmata</taxon>
        <taxon>Psoroptidia</taxon>
        <taxon>Analgoidea</taxon>
        <taxon>Pyroglyphidae</taxon>
        <taxon>Dermatophagoidinae</taxon>
        <taxon>Dermatophagoides</taxon>
    </lineage>
</organism>
<evidence type="ECO:0000313" key="2">
    <source>
        <dbReference type="EMBL" id="KAH9505947.1"/>
    </source>
</evidence>
<reference evidence="2" key="1">
    <citation type="submission" date="2013-05" db="EMBL/GenBank/DDBJ databases">
        <authorList>
            <person name="Yim A.K.Y."/>
            <person name="Chan T.F."/>
            <person name="Ji K.M."/>
            <person name="Liu X.Y."/>
            <person name="Zhou J.W."/>
            <person name="Li R.Q."/>
            <person name="Yang K.Y."/>
            <person name="Li J."/>
            <person name="Li M."/>
            <person name="Law P.T.W."/>
            <person name="Wu Y.L."/>
            <person name="Cai Z.L."/>
            <person name="Qin H."/>
            <person name="Bao Y."/>
            <person name="Leung R.K.K."/>
            <person name="Ng P.K.S."/>
            <person name="Zou J."/>
            <person name="Zhong X.J."/>
            <person name="Ran P.X."/>
            <person name="Zhong N.S."/>
            <person name="Liu Z.G."/>
            <person name="Tsui S.K.W."/>
        </authorList>
    </citation>
    <scope>NUCLEOTIDE SEQUENCE</scope>
    <source>
        <strain evidence="2">Derf</strain>
        <tissue evidence="2">Whole organism</tissue>
    </source>
</reference>
<gene>
    <name evidence="2" type="ORF">DERF_010710</name>
</gene>
<sequence>MNPTQQHCPDFIKSSKEEERESVNQTMPACSLTRGVVVETQKSLNFSSNNSGAMPNEEKKINASTTNTPVSAVVPKLEHQLPKTLIEFSRQFPDLYKMPNARNQLDNNDDDDDDDDDDYDYDDDYGYDYGYEDACSHDYEGGTDSD</sequence>
<dbReference type="Proteomes" id="UP000790347">
    <property type="component" value="Unassembled WGS sequence"/>
</dbReference>
<dbReference type="EMBL" id="ASGP02000005">
    <property type="protein sequence ID" value="KAH9505947.1"/>
    <property type="molecule type" value="Genomic_DNA"/>
</dbReference>
<evidence type="ECO:0000256" key="1">
    <source>
        <dbReference type="SAM" id="MobiDB-lite"/>
    </source>
</evidence>
<accession>A0A922HTI5</accession>
<feature type="region of interest" description="Disordered" evidence="1">
    <location>
        <begin position="1"/>
        <end position="27"/>
    </location>
</feature>
<dbReference type="AlphaFoldDB" id="A0A922HTI5"/>
<keyword evidence="3" id="KW-1185">Reference proteome</keyword>
<proteinExistence type="predicted"/>
<comment type="caution">
    <text evidence="2">The sequence shown here is derived from an EMBL/GenBank/DDBJ whole genome shotgun (WGS) entry which is preliminary data.</text>
</comment>
<feature type="region of interest" description="Disordered" evidence="1">
    <location>
        <begin position="97"/>
        <end position="146"/>
    </location>
</feature>